<feature type="transmembrane region" description="Helical" evidence="1">
    <location>
        <begin position="12"/>
        <end position="32"/>
    </location>
</feature>
<feature type="transmembrane region" description="Helical" evidence="1">
    <location>
        <begin position="64"/>
        <end position="84"/>
    </location>
</feature>
<reference evidence="3" key="1">
    <citation type="journal article" date="2019" name="Int. J. Syst. Evol. Microbiol.">
        <title>The Global Catalogue of Microorganisms (GCM) 10K type strain sequencing project: providing services to taxonomists for standard genome sequencing and annotation.</title>
        <authorList>
            <consortium name="The Broad Institute Genomics Platform"/>
            <consortium name="The Broad Institute Genome Sequencing Center for Infectious Disease"/>
            <person name="Wu L."/>
            <person name="Ma J."/>
        </authorList>
    </citation>
    <scope>NUCLEOTIDE SEQUENCE [LARGE SCALE GENOMIC DNA]</scope>
    <source>
        <strain evidence="3">JCM 17923</strain>
    </source>
</reference>
<evidence type="ECO:0008006" key="4">
    <source>
        <dbReference type="Google" id="ProtNLM"/>
    </source>
</evidence>
<sequence length="141" mass="15672">METPENRPSLVWALVKSVGLACLCTATAWLLWDLARQDGLAFIYGLGDSQISVEGARAREFTKLITLGILIAGLVFFMGAYAGFRQAYLQGLARSTSQQMRLAQIWWCMLRVQRVAWIAVTCLIVLACLLSVGTSRGQRWD</sequence>
<evidence type="ECO:0000313" key="3">
    <source>
        <dbReference type="Proteomes" id="UP001501153"/>
    </source>
</evidence>
<evidence type="ECO:0000256" key="1">
    <source>
        <dbReference type="SAM" id="Phobius"/>
    </source>
</evidence>
<organism evidence="2 3">
    <name type="scientific">Hymenobacter saemangeumensis</name>
    <dbReference type="NCBI Taxonomy" id="1084522"/>
    <lineage>
        <taxon>Bacteria</taxon>
        <taxon>Pseudomonadati</taxon>
        <taxon>Bacteroidota</taxon>
        <taxon>Cytophagia</taxon>
        <taxon>Cytophagales</taxon>
        <taxon>Hymenobacteraceae</taxon>
        <taxon>Hymenobacter</taxon>
    </lineage>
</organism>
<protein>
    <recommendedName>
        <fullName evidence="4">FtsX-like permease family protein</fullName>
    </recommendedName>
</protein>
<dbReference type="RefSeq" id="WP_345236092.1">
    <property type="nucleotide sequence ID" value="NZ_BAABGZ010000023.1"/>
</dbReference>
<keyword evidence="3" id="KW-1185">Reference proteome</keyword>
<gene>
    <name evidence="2" type="ORF">GCM10023185_21980</name>
</gene>
<dbReference type="Proteomes" id="UP001501153">
    <property type="component" value="Unassembled WGS sequence"/>
</dbReference>
<evidence type="ECO:0000313" key="2">
    <source>
        <dbReference type="EMBL" id="GAA4357347.1"/>
    </source>
</evidence>
<keyword evidence="1" id="KW-0812">Transmembrane</keyword>
<accession>A0ABP8IEV7</accession>
<keyword evidence="1" id="KW-0472">Membrane</keyword>
<keyword evidence="1" id="KW-1133">Transmembrane helix</keyword>
<dbReference type="EMBL" id="BAABGZ010000023">
    <property type="protein sequence ID" value="GAA4357347.1"/>
    <property type="molecule type" value="Genomic_DNA"/>
</dbReference>
<comment type="caution">
    <text evidence="2">The sequence shown here is derived from an EMBL/GenBank/DDBJ whole genome shotgun (WGS) entry which is preliminary data.</text>
</comment>
<name>A0ABP8IEV7_9BACT</name>
<proteinExistence type="predicted"/>
<feature type="transmembrane region" description="Helical" evidence="1">
    <location>
        <begin position="115"/>
        <end position="133"/>
    </location>
</feature>